<organism evidence="1 2">
    <name type="scientific">Bos mutus</name>
    <name type="common">wild yak</name>
    <dbReference type="NCBI Taxonomy" id="72004"/>
    <lineage>
        <taxon>Eukaryota</taxon>
        <taxon>Metazoa</taxon>
        <taxon>Chordata</taxon>
        <taxon>Craniata</taxon>
        <taxon>Vertebrata</taxon>
        <taxon>Euteleostomi</taxon>
        <taxon>Mammalia</taxon>
        <taxon>Eutheria</taxon>
        <taxon>Laurasiatheria</taxon>
        <taxon>Artiodactyla</taxon>
        <taxon>Ruminantia</taxon>
        <taxon>Pecora</taxon>
        <taxon>Bovidae</taxon>
        <taxon>Bovinae</taxon>
        <taxon>Bos</taxon>
    </lineage>
</organism>
<dbReference type="AlphaFoldDB" id="A0A6B0RGL7"/>
<comment type="caution">
    <text evidence="1">The sequence shown here is derived from an EMBL/GenBank/DDBJ whole genome shotgun (WGS) entry which is preliminary data.</text>
</comment>
<name>A0A6B0RGL7_9CETA</name>
<evidence type="ECO:0000313" key="2">
    <source>
        <dbReference type="Proteomes" id="UP000322234"/>
    </source>
</evidence>
<dbReference type="EMBL" id="VBQZ03000040">
    <property type="protein sequence ID" value="MXQ87807.1"/>
    <property type="molecule type" value="Genomic_DNA"/>
</dbReference>
<sequence>MTCRIPARYLSKVNKLDVQKAMPKSSSYGNKRVGGKKHMRETYVCGEEPRAYLKRVHYVRLRKQICLIMLVKQKICPEAMSNCLPDPTASTNPAYRMGSEIDSAFLSELWLSSPSSRTVSDWPKATVRVVGLGFEQDSPISKHQLQPECVGRYRQELLFSMMSRGVEMTSEEKSENEPL</sequence>
<proteinExistence type="predicted"/>
<keyword evidence="2" id="KW-1185">Reference proteome</keyword>
<protein>
    <submittedName>
        <fullName evidence="1">Uncharacterized protein</fullName>
    </submittedName>
</protein>
<dbReference type="Proteomes" id="UP000322234">
    <property type="component" value="Unassembled WGS sequence"/>
</dbReference>
<gene>
    <name evidence="1" type="ORF">E5288_WYG018200</name>
</gene>
<accession>A0A6B0RGL7</accession>
<evidence type="ECO:0000313" key="1">
    <source>
        <dbReference type="EMBL" id="MXQ87807.1"/>
    </source>
</evidence>
<reference evidence="1" key="1">
    <citation type="submission" date="2019-10" db="EMBL/GenBank/DDBJ databases">
        <title>The sequence and de novo assembly of the wild yak genome.</title>
        <authorList>
            <person name="Liu Y."/>
        </authorList>
    </citation>
    <scope>NUCLEOTIDE SEQUENCE [LARGE SCALE GENOMIC DNA]</scope>
    <source>
        <strain evidence="1">WY2019</strain>
    </source>
</reference>